<dbReference type="EMBL" id="GBXM01081696">
    <property type="protein sequence ID" value="JAH26881.1"/>
    <property type="molecule type" value="Transcribed_RNA"/>
</dbReference>
<dbReference type="AlphaFoldDB" id="A0A0E9RCM1"/>
<accession>A0A0E9RCM1</accession>
<sequence length="91" mass="10139">MTDSIFCQCTASGNICCCTHSCKEWDTMASDWDVLQACRPPVYSQSLNSTVKGFRPRKGLSVAYVMYLASSEKTVRYVGTVNTGHISLMYH</sequence>
<reference evidence="1" key="1">
    <citation type="submission" date="2014-11" db="EMBL/GenBank/DDBJ databases">
        <authorList>
            <person name="Amaro Gonzalez C."/>
        </authorList>
    </citation>
    <scope>NUCLEOTIDE SEQUENCE</scope>
</reference>
<reference evidence="1" key="2">
    <citation type="journal article" date="2015" name="Fish Shellfish Immunol.">
        <title>Early steps in the European eel (Anguilla anguilla)-Vibrio vulnificus interaction in the gills: Role of the RtxA13 toxin.</title>
        <authorList>
            <person name="Callol A."/>
            <person name="Pajuelo D."/>
            <person name="Ebbesson L."/>
            <person name="Teles M."/>
            <person name="MacKenzie S."/>
            <person name="Amaro C."/>
        </authorList>
    </citation>
    <scope>NUCLEOTIDE SEQUENCE</scope>
</reference>
<organism evidence="1">
    <name type="scientific">Anguilla anguilla</name>
    <name type="common">European freshwater eel</name>
    <name type="synonym">Muraena anguilla</name>
    <dbReference type="NCBI Taxonomy" id="7936"/>
    <lineage>
        <taxon>Eukaryota</taxon>
        <taxon>Metazoa</taxon>
        <taxon>Chordata</taxon>
        <taxon>Craniata</taxon>
        <taxon>Vertebrata</taxon>
        <taxon>Euteleostomi</taxon>
        <taxon>Actinopterygii</taxon>
        <taxon>Neopterygii</taxon>
        <taxon>Teleostei</taxon>
        <taxon>Anguilliformes</taxon>
        <taxon>Anguillidae</taxon>
        <taxon>Anguilla</taxon>
    </lineage>
</organism>
<protein>
    <submittedName>
        <fullName evidence="1">Uncharacterized protein</fullName>
    </submittedName>
</protein>
<name>A0A0E9RCM1_ANGAN</name>
<proteinExistence type="predicted"/>
<evidence type="ECO:0000313" key="1">
    <source>
        <dbReference type="EMBL" id="JAH26881.1"/>
    </source>
</evidence>